<gene>
    <name evidence="1" type="ORF">Poly41_32890</name>
</gene>
<dbReference type="InterPro" id="IPR006311">
    <property type="entry name" value="TAT_signal"/>
</dbReference>
<evidence type="ECO:0008006" key="3">
    <source>
        <dbReference type="Google" id="ProtNLM"/>
    </source>
</evidence>
<dbReference type="RefSeq" id="WP_146527422.1">
    <property type="nucleotide sequence ID" value="NZ_SJPV01000005.1"/>
</dbReference>
<accession>A0A5C6DKP5</accession>
<evidence type="ECO:0000313" key="2">
    <source>
        <dbReference type="Proteomes" id="UP000319143"/>
    </source>
</evidence>
<dbReference type="EMBL" id="SJPV01000005">
    <property type="protein sequence ID" value="TWU37162.1"/>
    <property type="molecule type" value="Genomic_DNA"/>
</dbReference>
<name>A0A5C6DKP5_9BACT</name>
<organism evidence="1 2">
    <name type="scientific">Novipirellula artificiosorum</name>
    <dbReference type="NCBI Taxonomy" id="2528016"/>
    <lineage>
        <taxon>Bacteria</taxon>
        <taxon>Pseudomonadati</taxon>
        <taxon>Planctomycetota</taxon>
        <taxon>Planctomycetia</taxon>
        <taxon>Pirellulales</taxon>
        <taxon>Pirellulaceae</taxon>
        <taxon>Novipirellula</taxon>
    </lineage>
</organism>
<keyword evidence="2" id="KW-1185">Reference proteome</keyword>
<comment type="caution">
    <text evidence="1">The sequence shown here is derived from an EMBL/GenBank/DDBJ whole genome shotgun (WGS) entry which is preliminary data.</text>
</comment>
<dbReference type="PANTHER" id="PTHR43737:SF1">
    <property type="entry name" value="DUF1501 DOMAIN-CONTAINING PROTEIN"/>
    <property type="match status" value="1"/>
</dbReference>
<dbReference type="InterPro" id="IPR010869">
    <property type="entry name" value="DUF1501"/>
</dbReference>
<proteinExistence type="predicted"/>
<evidence type="ECO:0000313" key="1">
    <source>
        <dbReference type="EMBL" id="TWU37162.1"/>
    </source>
</evidence>
<reference evidence="1 2" key="1">
    <citation type="submission" date="2019-02" db="EMBL/GenBank/DDBJ databases">
        <title>Deep-cultivation of Planctomycetes and their phenomic and genomic characterization uncovers novel biology.</title>
        <authorList>
            <person name="Wiegand S."/>
            <person name="Jogler M."/>
            <person name="Boedeker C."/>
            <person name="Pinto D."/>
            <person name="Vollmers J."/>
            <person name="Rivas-Marin E."/>
            <person name="Kohn T."/>
            <person name="Peeters S.H."/>
            <person name="Heuer A."/>
            <person name="Rast P."/>
            <person name="Oberbeckmann S."/>
            <person name="Bunk B."/>
            <person name="Jeske O."/>
            <person name="Meyerdierks A."/>
            <person name="Storesund J.E."/>
            <person name="Kallscheuer N."/>
            <person name="Luecker S."/>
            <person name="Lage O.M."/>
            <person name="Pohl T."/>
            <person name="Merkel B.J."/>
            <person name="Hornburger P."/>
            <person name="Mueller R.-W."/>
            <person name="Bruemmer F."/>
            <person name="Labrenz M."/>
            <person name="Spormann A.M."/>
            <person name="Op Den Camp H."/>
            <person name="Overmann J."/>
            <person name="Amann R."/>
            <person name="Jetten M.S.M."/>
            <person name="Mascher T."/>
            <person name="Medema M.H."/>
            <person name="Devos D.P."/>
            <person name="Kaster A.-K."/>
            <person name="Ovreas L."/>
            <person name="Rohde M."/>
            <person name="Galperin M.Y."/>
            <person name="Jogler C."/>
        </authorList>
    </citation>
    <scope>NUCLEOTIDE SEQUENCE [LARGE SCALE GENOMIC DNA]</scope>
    <source>
        <strain evidence="1 2">Poly41</strain>
    </source>
</reference>
<protein>
    <recommendedName>
        <fullName evidence="3">DUF1501 domain-containing protein</fullName>
    </recommendedName>
</protein>
<dbReference type="OrthoDB" id="9779968at2"/>
<dbReference type="PANTHER" id="PTHR43737">
    <property type="entry name" value="BLL7424 PROTEIN"/>
    <property type="match status" value="1"/>
</dbReference>
<sequence length="415" mass="45091">MSNPRRHFLKSLVGTSAAISFSSVLPSLLNRSVLAASETEPTKDTVLVVVQLSGGNDGLNTLVPYADDVYARSRTTLRLKENEVHKIGDDLGFHPDIPQFQRLLDDGDLMVVQGVGHSNSNRDHDAAMRDWHTARPGDSTCQTGWLGRAIDEANHPEDPSVCGVLVSPIPMPLALGTKRVVIPSVVSADQWRLRGPNADHDERMETRMPSTVISNNPLGDLVRTASLAAYATDAKIESVLRQGNPSHNYPSFSLAKQLRTISELIRAEVGVRIFFAELGGGGIGGFDNHANQKDNHAALLRELSASVAAFVDDLKQQRLLDRVLLMSFSEFGRTVSENGRRGTGHGAAAPVFLAGGSLNGGLFGERPRLSDLDQDAPRHQIDYRQVYATALDRWLGFPSESSLAAKYKPLDIFAS</sequence>
<dbReference type="AlphaFoldDB" id="A0A5C6DKP5"/>
<dbReference type="Proteomes" id="UP000319143">
    <property type="component" value="Unassembled WGS sequence"/>
</dbReference>
<dbReference type="Pfam" id="PF07394">
    <property type="entry name" value="DUF1501"/>
    <property type="match status" value="1"/>
</dbReference>
<dbReference type="PROSITE" id="PS51318">
    <property type="entry name" value="TAT"/>
    <property type="match status" value="1"/>
</dbReference>